<reference evidence="2" key="1">
    <citation type="journal article" date="2019" name="Int. J. Syst. Evol. Microbiol.">
        <title>The Global Catalogue of Microorganisms (GCM) 10K type strain sequencing project: providing services to taxonomists for standard genome sequencing and annotation.</title>
        <authorList>
            <consortium name="The Broad Institute Genomics Platform"/>
            <consortium name="The Broad Institute Genome Sequencing Center for Infectious Disease"/>
            <person name="Wu L."/>
            <person name="Ma J."/>
        </authorList>
    </citation>
    <scope>NUCLEOTIDE SEQUENCE [LARGE SCALE GENOMIC DNA]</scope>
    <source>
        <strain evidence="2">CGMCC 4.7427</strain>
    </source>
</reference>
<comment type="caution">
    <text evidence="1">The sequence shown here is derived from an EMBL/GenBank/DDBJ whole genome shotgun (WGS) entry which is preliminary data.</text>
</comment>
<dbReference type="SUPFAM" id="SSF158682">
    <property type="entry name" value="TerB-like"/>
    <property type="match status" value="1"/>
</dbReference>
<keyword evidence="2" id="KW-1185">Reference proteome</keyword>
<dbReference type="EMBL" id="JBHSHB010000007">
    <property type="protein sequence ID" value="MFC4689393.1"/>
    <property type="molecule type" value="Genomic_DNA"/>
</dbReference>
<dbReference type="InterPro" id="IPR029024">
    <property type="entry name" value="TerB-like"/>
</dbReference>
<dbReference type="RefSeq" id="WP_375252739.1">
    <property type="nucleotide sequence ID" value="NZ_JBHSHB010000007.1"/>
</dbReference>
<gene>
    <name evidence="1" type="ORF">ACFO5T_03015</name>
</gene>
<name>A0ABV9L5N9_9FLAO</name>
<sequence>MSFADLYDSGFRQRNEDHFAAIVRVAMDDGVISDKEKAFLDRLARNLSISAEDYEIILKDYMSHPINPPTTYDRRLERLYDLTRMVHIDHEFEEEEPLLERLAIGLGFSTNNASYVVHKALTLVKEQADLETFQEEIKNMNR</sequence>
<proteinExistence type="predicted"/>
<dbReference type="Proteomes" id="UP001595878">
    <property type="component" value="Unassembled WGS sequence"/>
</dbReference>
<protein>
    <submittedName>
        <fullName evidence="1">TerB family tellurite resistance protein</fullName>
    </submittedName>
</protein>
<evidence type="ECO:0000313" key="1">
    <source>
        <dbReference type="EMBL" id="MFC4689393.1"/>
    </source>
</evidence>
<accession>A0ABV9L5N9</accession>
<dbReference type="Gene3D" id="1.10.3680.10">
    <property type="entry name" value="TerB-like"/>
    <property type="match status" value="1"/>
</dbReference>
<organism evidence="1 2">
    <name type="scientific">Dokdonia genika</name>
    <dbReference type="NCBI Taxonomy" id="308113"/>
    <lineage>
        <taxon>Bacteria</taxon>
        <taxon>Pseudomonadati</taxon>
        <taxon>Bacteroidota</taxon>
        <taxon>Flavobacteriia</taxon>
        <taxon>Flavobacteriales</taxon>
        <taxon>Flavobacteriaceae</taxon>
        <taxon>Dokdonia</taxon>
    </lineage>
</organism>
<evidence type="ECO:0000313" key="2">
    <source>
        <dbReference type="Proteomes" id="UP001595878"/>
    </source>
</evidence>